<sequence length="73" mass="8354">MASLEHTIQSWWLASIRLRDCAGDEFTMRVVQDSLCALRLNEWSAKVAERADRALQKMYAPKRGAALARRGFE</sequence>
<dbReference type="AlphaFoldDB" id="A0A0F9ISE1"/>
<accession>A0A0F9ISE1</accession>
<proteinExistence type="predicted"/>
<evidence type="ECO:0000313" key="1">
    <source>
        <dbReference type="EMBL" id="KKM22874.1"/>
    </source>
</evidence>
<protein>
    <submittedName>
        <fullName evidence="1">Uncharacterized protein</fullName>
    </submittedName>
</protein>
<reference evidence="1" key="1">
    <citation type="journal article" date="2015" name="Nature">
        <title>Complex archaea that bridge the gap between prokaryotes and eukaryotes.</title>
        <authorList>
            <person name="Spang A."/>
            <person name="Saw J.H."/>
            <person name="Jorgensen S.L."/>
            <person name="Zaremba-Niedzwiedzka K."/>
            <person name="Martijn J."/>
            <person name="Lind A.E."/>
            <person name="van Eijk R."/>
            <person name="Schleper C."/>
            <person name="Guy L."/>
            <person name="Ettema T.J."/>
        </authorList>
    </citation>
    <scope>NUCLEOTIDE SEQUENCE</scope>
</reference>
<gene>
    <name evidence="1" type="ORF">LCGC14_1620830</name>
</gene>
<dbReference type="EMBL" id="LAZR01013241">
    <property type="protein sequence ID" value="KKM22874.1"/>
    <property type="molecule type" value="Genomic_DNA"/>
</dbReference>
<name>A0A0F9ISE1_9ZZZZ</name>
<comment type="caution">
    <text evidence="1">The sequence shown here is derived from an EMBL/GenBank/DDBJ whole genome shotgun (WGS) entry which is preliminary data.</text>
</comment>
<organism evidence="1">
    <name type="scientific">marine sediment metagenome</name>
    <dbReference type="NCBI Taxonomy" id="412755"/>
    <lineage>
        <taxon>unclassified sequences</taxon>
        <taxon>metagenomes</taxon>
        <taxon>ecological metagenomes</taxon>
    </lineage>
</organism>